<evidence type="ECO:0000256" key="5">
    <source>
        <dbReference type="ARBA" id="ARBA00022723"/>
    </source>
</evidence>
<keyword evidence="10" id="KW-0624">Polysaccharide degradation</keyword>
<evidence type="ECO:0000256" key="3">
    <source>
        <dbReference type="ARBA" id="ARBA00008061"/>
    </source>
</evidence>
<keyword evidence="6 12" id="KW-0378">Hydrolase</keyword>
<evidence type="ECO:0000256" key="9">
    <source>
        <dbReference type="ARBA" id="ARBA00023295"/>
    </source>
</evidence>
<evidence type="ECO:0000256" key="6">
    <source>
        <dbReference type="ARBA" id="ARBA00022801"/>
    </source>
</evidence>
<dbReference type="InterPro" id="IPR031319">
    <property type="entry name" value="A-amylase_C"/>
</dbReference>
<keyword evidence="9 12" id="KW-0326">Glycosidase</keyword>
<keyword evidence="16" id="KW-1185">Reference proteome</keyword>
<feature type="signal peptide" evidence="13">
    <location>
        <begin position="1"/>
        <end position="24"/>
    </location>
</feature>
<keyword evidence="5" id="KW-0479">Metal-binding</keyword>
<dbReference type="Gene3D" id="3.20.20.80">
    <property type="entry name" value="Glycosidases"/>
    <property type="match status" value="1"/>
</dbReference>
<dbReference type="Pfam" id="PF02806">
    <property type="entry name" value="Alpha-amylase_C"/>
    <property type="match status" value="1"/>
</dbReference>
<name>A0ABQ0LG76_MYCCL</name>
<evidence type="ECO:0000313" key="15">
    <source>
        <dbReference type="EMBL" id="GAT50134.1"/>
    </source>
</evidence>
<proteinExistence type="inferred from homology"/>
<dbReference type="SUPFAM" id="SSF51011">
    <property type="entry name" value="Glycosyl hydrolase domain"/>
    <property type="match status" value="1"/>
</dbReference>
<dbReference type="InterPro" id="IPR013780">
    <property type="entry name" value="Glyco_hydro_b"/>
</dbReference>
<keyword evidence="8 12" id="KW-0119">Carbohydrate metabolism</keyword>
<dbReference type="PRINTS" id="PR00110">
    <property type="entry name" value="ALPHAAMYLASE"/>
</dbReference>
<dbReference type="Gene3D" id="2.60.40.1180">
    <property type="entry name" value="Golgi alpha-mannosidase II"/>
    <property type="match status" value="1"/>
</dbReference>
<dbReference type="EMBL" id="DF846293">
    <property type="protein sequence ID" value="GAT50134.1"/>
    <property type="molecule type" value="Genomic_DNA"/>
</dbReference>
<dbReference type="Pfam" id="PF00686">
    <property type="entry name" value="CBM_20"/>
    <property type="match status" value="1"/>
</dbReference>
<dbReference type="SUPFAM" id="SSF51445">
    <property type="entry name" value="(Trans)glycosidases"/>
    <property type="match status" value="1"/>
</dbReference>
<dbReference type="InterPro" id="IPR006048">
    <property type="entry name" value="A-amylase/branching_C"/>
</dbReference>
<dbReference type="PANTHER" id="PTHR43447">
    <property type="entry name" value="ALPHA-AMYLASE"/>
    <property type="match status" value="1"/>
</dbReference>
<dbReference type="Proteomes" id="UP000815677">
    <property type="component" value="Unassembled WGS sequence"/>
</dbReference>
<evidence type="ECO:0000256" key="1">
    <source>
        <dbReference type="ARBA" id="ARBA00000548"/>
    </source>
</evidence>
<feature type="chain" id="PRO_5047006270" description="Alpha-amylase" evidence="13">
    <location>
        <begin position="25"/>
        <end position="602"/>
    </location>
</feature>
<dbReference type="InterPro" id="IPR002044">
    <property type="entry name" value="CBM20"/>
</dbReference>
<evidence type="ECO:0000313" key="16">
    <source>
        <dbReference type="Proteomes" id="UP000815677"/>
    </source>
</evidence>
<dbReference type="SUPFAM" id="SSF49452">
    <property type="entry name" value="Starch-binding domain-like"/>
    <property type="match status" value="1"/>
</dbReference>
<comment type="cofactor">
    <cofactor evidence="2">
        <name>Ca(2+)</name>
        <dbReference type="ChEBI" id="CHEBI:29108"/>
    </cofactor>
</comment>
<organism evidence="15 16">
    <name type="scientific">Mycena chlorophos</name>
    <name type="common">Agaric fungus</name>
    <name type="synonym">Agaricus chlorophos</name>
    <dbReference type="NCBI Taxonomy" id="658473"/>
    <lineage>
        <taxon>Eukaryota</taxon>
        <taxon>Fungi</taxon>
        <taxon>Dikarya</taxon>
        <taxon>Basidiomycota</taxon>
        <taxon>Agaricomycotina</taxon>
        <taxon>Agaricomycetes</taxon>
        <taxon>Agaricomycetidae</taxon>
        <taxon>Agaricales</taxon>
        <taxon>Marasmiineae</taxon>
        <taxon>Mycenaceae</taxon>
        <taxon>Mycena</taxon>
    </lineage>
</organism>
<dbReference type="InterPro" id="IPR017853">
    <property type="entry name" value="GH"/>
</dbReference>
<evidence type="ECO:0000259" key="14">
    <source>
        <dbReference type="PROSITE" id="PS51166"/>
    </source>
</evidence>
<dbReference type="InterPro" id="IPR013784">
    <property type="entry name" value="Carb-bd-like_fold"/>
</dbReference>
<keyword evidence="7" id="KW-0106">Calcium</keyword>
<dbReference type="EC" id="3.2.1.1" evidence="4 12"/>
<dbReference type="CDD" id="cd11317">
    <property type="entry name" value="AmyAc_bac_euk_AmyA"/>
    <property type="match status" value="1"/>
</dbReference>
<evidence type="ECO:0000256" key="7">
    <source>
        <dbReference type="ARBA" id="ARBA00022837"/>
    </source>
</evidence>
<reference evidence="15" key="1">
    <citation type="submission" date="2014-09" db="EMBL/GenBank/DDBJ databases">
        <title>Genome sequence of the luminous mushroom Mycena chlorophos for searching fungal bioluminescence genes.</title>
        <authorList>
            <person name="Tanaka Y."/>
            <person name="Kasuga D."/>
            <person name="Oba Y."/>
            <person name="Hase S."/>
            <person name="Sato K."/>
            <person name="Oba Y."/>
            <person name="Sakakibara Y."/>
        </authorList>
    </citation>
    <scope>NUCLEOTIDE SEQUENCE</scope>
</reference>
<keyword evidence="13" id="KW-0732">Signal</keyword>
<protein>
    <recommendedName>
        <fullName evidence="4 12">Alpha-amylase</fullName>
        <ecNumber evidence="4 12">3.2.1.1</ecNumber>
    </recommendedName>
</protein>
<dbReference type="InterPro" id="IPR006046">
    <property type="entry name" value="Alpha_amylase"/>
</dbReference>
<dbReference type="InterPro" id="IPR006047">
    <property type="entry name" value="GH13_cat_dom"/>
</dbReference>
<comment type="similarity">
    <text evidence="3 11">Belongs to the glycosyl hydrolase 13 family.</text>
</comment>
<gene>
    <name evidence="15" type="ORF">MCHLO_07409</name>
</gene>
<dbReference type="Pfam" id="PF00128">
    <property type="entry name" value="Alpha-amylase"/>
    <property type="match status" value="1"/>
</dbReference>
<evidence type="ECO:0000256" key="8">
    <source>
        <dbReference type="ARBA" id="ARBA00023277"/>
    </source>
</evidence>
<evidence type="ECO:0000256" key="11">
    <source>
        <dbReference type="RuleBase" id="RU003615"/>
    </source>
</evidence>
<evidence type="ECO:0000256" key="10">
    <source>
        <dbReference type="ARBA" id="ARBA00023326"/>
    </source>
</evidence>
<comment type="catalytic activity">
    <reaction evidence="1 12">
        <text>Endohydrolysis of (1-&gt;4)-alpha-D-glucosidic linkages in polysaccharides containing three or more (1-&gt;4)-alpha-linked D-glucose units.</text>
        <dbReference type="EC" id="3.2.1.1"/>
    </reaction>
</comment>
<dbReference type="Gene3D" id="2.60.40.10">
    <property type="entry name" value="Immunoglobulins"/>
    <property type="match status" value="1"/>
</dbReference>
<evidence type="ECO:0000256" key="2">
    <source>
        <dbReference type="ARBA" id="ARBA00001913"/>
    </source>
</evidence>
<dbReference type="SMART" id="SM00632">
    <property type="entry name" value="Aamy_C"/>
    <property type="match status" value="1"/>
</dbReference>
<feature type="domain" description="CBM20" evidence="14">
    <location>
        <begin position="499"/>
        <end position="602"/>
    </location>
</feature>
<accession>A0ABQ0LG76</accession>
<evidence type="ECO:0000256" key="13">
    <source>
        <dbReference type="SAM" id="SignalP"/>
    </source>
</evidence>
<dbReference type="InterPro" id="IPR013783">
    <property type="entry name" value="Ig-like_fold"/>
</dbReference>
<sequence>MRGLELAATLVAVLDVGLVGGTRSGFSGNTIYRRSPSKANNTIVQLFEWPWTSVATECTQYLAPFGYGYVQVSPASEHITGTEWWTDYQPVSYILTSKRGTQAEFESMVSTCNAAGVGVIVDAVFNHMSGTTSSTNTGFAGSSYSKYNYPAVPYTASQFHYCNGANGAAGISDYTNATNVWFCEASAISQEQASVRKSIAAYLQVLLNAGVAGFRIDAAKNMPPSNISAIFSLLEGSFYDTQEVGYGEGNSALVEPPAYVGNGDVIEFRVPSSIYTYFTTNQGIANMVTPTPMGAAWGFLASDNANAIMANQDSERTPGESLNYTAANNAYTLGAIFLLAFNYGTPTVYSGFNFTNYDQSAPQSSSGYTNAPTCYSNGWRCEHRWPAIANMVGFHNAVGSSALTNIQEGTNQQIAFGRGSIGFVAINNEPSPWTNTFTTSLPAGTYCDAIHDTNTSPSVCTGTTYTVSGGAFSATIGAYDAIALYVNKDISIGSGSTSGNVPATVKITFNVQVTTVVGQQVYLTGSIAELNDWSTSSDLALSAADYTSSDPLWFVTVAIPENTTFQYKFYYTENGAVTWEVDPNRSYTTGTAAATINDVWQS</sequence>
<evidence type="ECO:0000256" key="12">
    <source>
        <dbReference type="RuleBase" id="RU361134"/>
    </source>
</evidence>
<dbReference type="SMART" id="SM00642">
    <property type="entry name" value="Aamy"/>
    <property type="match status" value="1"/>
</dbReference>
<evidence type="ECO:0000256" key="4">
    <source>
        <dbReference type="ARBA" id="ARBA00012595"/>
    </source>
</evidence>
<dbReference type="SMART" id="SM01065">
    <property type="entry name" value="CBM_2"/>
    <property type="match status" value="1"/>
</dbReference>
<dbReference type="PROSITE" id="PS51166">
    <property type="entry name" value="CBM20"/>
    <property type="match status" value="1"/>
</dbReference>